<feature type="compositionally biased region" description="Low complexity" evidence="2">
    <location>
        <begin position="1"/>
        <end position="22"/>
    </location>
</feature>
<evidence type="ECO:0000256" key="2">
    <source>
        <dbReference type="SAM" id="MobiDB-lite"/>
    </source>
</evidence>
<name>A0ABR2K6C2_9EUKA</name>
<feature type="coiled-coil region" evidence="1">
    <location>
        <begin position="42"/>
        <end position="177"/>
    </location>
</feature>
<evidence type="ECO:0000313" key="4">
    <source>
        <dbReference type="Proteomes" id="UP001470230"/>
    </source>
</evidence>
<organism evidence="3 4">
    <name type="scientific">Tritrichomonas musculus</name>
    <dbReference type="NCBI Taxonomy" id="1915356"/>
    <lineage>
        <taxon>Eukaryota</taxon>
        <taxon>Metamonada</taxon>
        <taxon>Parabasalia</taxon>
        <taxon>Tritrichomonadida</taxon>
        <taxon>Tritrichomonadidae</taxon>
        <taxon>Tritrichomonas</taxon>
    </lineage>
</organism>
<feature type="coiled-coil region" evidence="1">
    <location>
        <begin position="242"/>
        <end position="269"/>
    </location>
</feature>
<keyword evidence="4" id="KW-1185">Reference proteome</keyword>
<evidence type="ECO:0000256" key="1">
    <source>
        <dbReference type="SAM" id="Coils"/>
    </source>
</evidence>
<comment type="caution">
    <text evidence="3">The sequence shown here is derived from an EMBL/GenBank/DDBJ whole genome shotgun (WGS) entry which is preliminary data.</text>
</comment>
<protein>
    <submittedName>
        <fullName evidence="3">Uncharacterized protein</fullName>
    </submittedName>
</protein>
<evidence type="ECO:0000313" key="3">
    <source>
        <dbReference type="EMBL" id="KAK8886052.1"/>
    </source>
</evidence>
<dbReference type="EMBL" id="JAPFFF010000007">
    <property type="protein sequence ID" value="KAK8886052.1"/>
    <property type="molecule type" value="Genomic_DNA"/>
</dbReference>
<proteinExistence type="predicted"/>
<feature type="coiled-coil region" evidence="1">
    <location>
        <begin position="495"/>
        <end position="536"/>
    </location>
</feature>
<feature type="region of interest" description="Disordered" evidence="2">
    <location>
        <begin position="1"/>
        <end position="30"/>
    </location>
</feature>
<accession>A0ABR2K6C2</accession>
<sequence>MQSSLHLSDLSSTSFSFNKTNSPPKQSLWGSHDTCKLQFQEVQEKRSKVQQYSQNLKRFENKLNIEKRKGVISKKRSLDQINDEMNLLATKFIDLQQKGREIKEIKEKTEKNLSDQMFKLFQLEDELRQLNKKNDWAETTFSKDLVQQEDEKPSIQILKLQSEIEKLDSSIRNTKQKIFHYQKEMIKISEAMSPTKFQQHQLLNKIDDFNSSQSSSNSTILDTEEKRSFVNSIEEKRFLYTKTCLENQIKKIQTKIKKIDTEKDTLTEKILGIKAILNESVLNSIIEQIKHFKDALRRKERLYEEKLSAAHTAISKELDIKIEKDNVHNDLIDVKKQIDDIKAIVDERNNEISRLEKICAVDEDFLAVDSSDGALKSLIRNIQEQRSLNVKLEEDFQNMIFKKLKENDLNFESTEILNDEIDQSEIEQVKFQINESELSLANELNVINQDILFLKDELDKTIIAQQEKHVSIQTEENNITENNSSNKEDSFSIKIQFNNEKINELEKDISKITRKKEKKIDKINNIQNQINNLILQLDLSKTYPMFATDFFEKYERSIGWLSKAIKKQIKIWRSLQIFSLQTIDEWDTKVLLASTNEADDLYVRFSGLKLSRYIYPNRTGY</sequence>
<dbReference type="Proteomes" id="UP001470230">
    <property type="component" value="Unassembled WGS sequence"/>
</dbReference>
<keyword evidence="1" id="KW-0175">Coiled coil</keyword>
<reference evidence="3 4" key="1">
    <citation type="submission" date="2024-04" db="EMBL/GenBank/DDBJ databases">
        <title>Tritrichomonas musculus Genome.</title>
        <authorList>
            <person name="Alves-Ferreira E."/>
            <person name="Grigg M."/>
            <person name="Lorenzi H."/>
            <person name="Galac M."/>
        </authorList>
    </citation>
    <scope>NUCLEOTIDE SEQUENCE [LARGE SCALE GENOMIC DNA]</scope>
    <source>
        <strain evidence="3 4">EAF2021</strain>
    </source>
</reference>
<gene>
    <name evidence="3" type="ORF">M9Y10_041512</name>
</gene>
<feature type="coiled-coil region" evidence="1">
    <location>
        <begin position="338"/>
        <end position="395"/>
    </location>
</feature>